<accession>A0A2H0URD7</accession>
<dbReference type="Proteomes" id="UP000231157">
    <property type="component" value="Unassembled WGS sequence"/>
</dbReference>
<name>A0A2H0URD7_9BACT</name>
<protein>
    <submittedName>
        <fullName evidence="1">Uncharacterized protein</fullName>
    </submittedName>
</protein>
<evidence type="ECO:0000313" key="1">
    <source>
        <dbReference type="EMBL" id="PIR88989.1"/>
    </source>
</evidence>
<reference evidence="2" key="1">
    <citation type="submission" date="2017-09" db="EMBL/GenBank/DDBJ databases">
        <title>Depth-based differentiation of microbial function through sediment-hosted aquifers and enrichment of novel symbionts in the deep terrestrial subsurface.</title>
        <authorList>
            <person name="Probst A.J."/>
            <person name="Ladd B."/>
            <person name="Jarett J.K."/>
            <person name="Geller-Mcgrath D.E."/>
            <person name="Sieber C.M.K."/>
            <person name="Emerson J.B."/>
            <person name="Anantharaman K."/>
            <person name="Thomas B.C."/>
            <person name="Malmstrom R."/>
            <person name="Stieglmeier M."/>
            <person name="Klingl A."/>
            <person name="Woyke T."/>
            <person name="Ryan C.M."/>
            <person name="Banfield J.F."/>
        </authorList>
    </citation>
    <scope>NUCLEOTIDE SEQUENCE [LARGE SCALE GENOMIC DNA]</scope>
</reference>
<gene>
    <name evidence="1" type="ORF">COU07_03815</name>
</gene>
<dbReference type="EMBL" id="PFAZ01000009">
    <property type="protein sequence ID" value="PIR88989.1"/>
    <property type="molecule type" value="Genomic_DNA"/>
</dbReference>
<organism evidence="1 2">
    <name type="scientific">Candidatus Harrisonbacteria bacterium CG10_big_fil_rev_8_21_14_0_10_40_38</name>
    <dbReference type="NCBI Taxonomy" id="1974583"/>
    <lineage>
        <taxon>Bacteria</taxon>
        <taxon>Candidatus Harrisoniibacteriota</taxon>
    </lineage>
</organism>
<proteinExistence type="predicted"/>
<comment type="caution">
    <text evidence="1">The sequence shown here is derived from an EMBL/GenBank/DDBJ whole genome shotgun (WGS) entry which is preliminary data.</text>
</comment>
<dbReference type="AlphaFoldDB" id="A0A2H0URD7"/>
<evidence type="ECO:0000313" key="2">
    <source>
        <dbReference type="Proteomes" id="UP000231157"/>
    </source>
</evidence>
<sequence>MGINAENFSEVQQSLSVYKDFLNAKISFLKTIPVTGDAKEISRSMIATDILTISLIDTALSSDKSIEEISDYYQKYENSIKYYAKSFQRGISVSYPIRDFLRKMATLLPISQTAFAQSVTGLGFGGLITAIQECTCTAGFLLWLSPGYNPAPGVWTFFLSYVTIASPLLFAYHSPIPGAWILGNYLPAPGPCLSAALCVPEGAFIGIIEYAGTSL</sequence>